<evidence type="ECO:0000313" key="3">
    <source>
        <dbReference type="Proteomes" id="UP001183607"/>
    </source>
</evidence>
<dbReference type="EMBL" id="JAVRER010000068">
    <property type="protein sequence ID" value="MDT0419226.1"/>
    <property type="molecule type" value="Genomic_DNA"/>
</dbReference>
<dbReference type="Proteomes" id="UP001183607">
    <property type="component" value="Unassembled WGS sequence"/>
</dbReference>
<accession>A0ABD5ECR8</accession>
<sequence length="212" mass="23230">MDLREGAPYAPRRLRFAEGDLVAVSGLPGSGKSTLLARLAAARTIDSQDTRERWAARLPVLPYALYRPLVRLDHYRVLLRAALTTRESLLVHDCGTLPFVRALLALAARRRGTRFHLLFLDVSPPLARAGQRARGREVSRYAFARHRRAAGRLRARAARGLLPRGCAHLVLLDREAAAELAALDFVPPPRPRATPHTTKGPALPAPRGAADG</sequence>
<evidence type="ECO:0000256" key="1">
    <source>
        <dbReference type="SAM" id="MobiDB-lite"/>
    </source>
</evidence>
<organism evidence="2 3">
    <name type="scientific">Streptomyces evansiae</name>
    <dbReference type="NCBI Taxonomy" id="3075535"/>
    <lineage>
        <taxon>Bacteria</taxon>
        <taxon>Bacillati</taxon>
        <taxon>Actinomycetota</taxon>
        <taxon>Actinomycetes</taxon>
        <taxon>Kitasatosporales</taxon>
        <taxon>Streptomycetaceae</taxon>
        <taxon>Streptomyces</taxon>
    </lineage>
</organism>
<dbReference type="SUPFAM" id="SSF52540">
    <property type="entry name" value="P-loop containing nucleoside triphosphate hydrolases"/>
    <property type="match status" value="1"/>
</dbReference>
<dbReference type="AlphaFoldDB" id="A0ABD5ECR8"/>
<protein>
    <submittedName>
        <fullName evidence="2">AAA family ATPase</fullName>
    </submittedName>
</protein>
<comment type="caution">
    <text evidence="2">The sequence shown here is derived from an EMBL/GenBank/DDBJ whole genome shotgun (WGS) entry which is preliminary data.</text>
</comment>
<gene>
    <name evidence="2" type="ORF">RM574_27475</name>
</gene>
<name>A0ABD5ECR8_9ACTN</name>
<evidence type="ECO:0000313" key="2">
    <source>
        <dbReference type="EMBL" id="MDT0419226.1"/>
    </source>
</evidence>
<dbReference type="InterPro" id="IPR027417">
    <property type="entry name" value="P-loop_NTPase"/>
</dbReference>
<reference evidence="3" key="1">
    <citation type="submission" date="2023-07" db="EMBL/GenBank/DDBJ databases">
        <title>30 novel species of actinomycetes from the DSMZ collection.</title>
        <authorList>
            <person name="Nouioui I."/>
        </authorList>
    </citation>
    <scope>NUCLEOTIDE SEQUENCE [LARGE SCALE GENOMIC DNA]</scope>
    <source>
        <strain evidence="3">DSM 41982</strain>
    </source>
</reference>
<dbReference type="Pfam" id="PF13671">
    <property type="entry name" value="AAA_33"/>
    <property type="match status" value="1"/>
</dbReference>
<proteinExistence type="predicted"/>
<dbReference type="Gene3D" id="3.40.50.300">
    <property type="entry name" value="P-loop containing nucleotide triphosphate hydrolases"/>
    <property type="match status" value="1"/>
</dbReference>
<feature type="region of interest" description="Disordered" evidence="1">
    <location>
        <begin position="186"/>
        <end position="212"/>
    </location>
</feature>